<dbReference type="Proteomes" id="UP000034264">
    <property type="component" value="Unassembled WGS sequence"/>
</dbReference>
<accession>A0A0G1P8X0</accession>
<protein>
    <submittedName>
        <fullName evidence="1">Uncharacterized protein</fullName>
    </submittedName>
</protein>
<evidence type="ECO:0000313" key="1">
    <source>
        <dbReference type="EMBL" id="KKU01833.1"/>
    </source>
</evidence>
<name>A0A0G1P8X0_9BACT</name>
<dbReference type="EMBL" id="LCKS01000016">
    <property type="protein sequence ID" value="KKU01833.1"/>
    <property type="molecule type" value="Genomic_DNA"/>
</dbReference>
<organism evidence="1 2">
    <name type="scientific">Candidatus Amesbacteria bacterium GW2011_GWC2_45_19</name>
    <dbReference type="NCBI Taxonomy" id="1618366"/>
    <lineage>
        <taxon>Bacteria</taxon>
        <taxon>Candidatus Amesiibacteriota</taxon>
    </lineage>
</organism>
<sequence>MKKMVLTQLPRRIEVHVKRGQSGVYIAELPELNIFTECDSLEDIDPHVNDLIFTHFDIPKRLQNKIWYRPEKTVTPRINQSDPYHFTALTSPETFNYFFQ</sequence>
<evidence type="ECO:0000313" key="2">
    <source>
        <dbReference type="Proteomes" id="UP000034264"/>
    </source>
</evidence>
<gene>
    <name evidence="1" type="ORF">UX05_C0016G0004</name>
</gene>
<reference evidence="1 2" key="1">
    <citation type="journal article" date="2015" name="Nature">
        <title>rRNA introns, odd ribosomes, and small enigmatic genomes across a large radiation of phyla.</title>
        <authorList>
            <person name="Brown C.T."/>
            <person name="Hug L.A."/>
            <person name="Thomas B.C."/>
            <person name="Sharon I."/>
            <person name="Castelle C.J."/>
            <person name="Singh A."/>
            <person name="Wilkins M.J."/>
            <person name="Williams K.H."/>
            <person name="Banfield J.F."/>
        </authorList>
    </citation>
    <scope>NUCLEOTIDE SEQUENCE [LARGE SCALE GENOMIC DNA]</scope>
</reference>
<comment type="caution">
    <text evidence="1">The sequence shown here is derived from an EMBL/GenBank/DDBJ whole genome shotgun (WGS) entry which is preliminary data.</text>
</comment>
<dbReference type="AlphaFoldDB" id="A0A0G1P8X0"/>
<proteinExistence type="predicted"/>